<dbReference type="InterPro" id="IPR012337">
    <property type="entry name" value="RNaseH-like_sf"/>
</dbReference>
<keyword evidence="2" id="KW-1185">Reference proteome</keyword>
<evidence type="ECO:0000313" key="2">
    <source>
        <dbReference type="Proteomes" id="UP001189429"/>
    </source>
</evidence>
<feature type="non-terminal residue" evidence="1">
    <location>
        <position position="257"/>
    </location>
</feature>
<dbReference type="EMBL" id="CAUYUJ010001383">
    <property type="protein sequence ID" value="CAK0795656.1"/>
    <property type="molecule type" value="Genomic_DNA"/>
</dbReference>
<dbReference type="SUPFAM" id="SSF53098">
    <property type="entry name" value="Ribonuclease H-like"/>
    <property type="match status" value="1"/>
</dbReference>
<feature type="non-terminal residue" evidence="1">
    <location>
        <position position="1"/>
    </location>
</feature>
<accession>A0ABN9PR94</accession>
<evidence type="ECO:0000313" key="1">
    <source>
        <dbReference type="EMBL" id="CAK0795656.1"/>
    </source>
</evidence>
<comment type="caution">
    <text evidence="1">The sequence shown here is derived from an EMBL/GenBank/DDBJ whole genome shotgun (WGS) entry which is preliminary data.</text>
</comment>
<dbReference type="Proteomes" id="UP001189429">
    <property type="component" value="Unassembled WGS sequence"/>
</dbReference>
<organism evidence="1 2">
    <name type="scientific">Prorocentrum cordatum</name>
    <dbReference type="NCBI Taxonomy" id="2364126"/>
    <lineage>
        <taxon>Eukaryota</taxon>
        <taxon>Sar</taxon>
        <taxon>Alveolata</taxon>
        <taxon>Dinophyceae</taxon>
        <taxon>Prorocentrales</taxon>
        <taxon>Prorocentraceae</taxon>
        <taxon>Prorocentrum</taxon>
    </lineage>
</organism>
<sequence>APLPFARTLVRRSGSHPKSVFVREIFLDGSAFRSTAKVLARAGWAAVTTTAAGELQAAVEALRGGVGPLTLYTDSAMVHDGWAFGKRWCLEWGRPCRGLWLQFGHLGEDYTVTPWCKFAWLDIVESVSDWLGEAMQEGDSLLRAPDGFEAPGLEAIRWAWAGCRQRPVAACGVGGPDCAFRACDRHGTALLLGETVCWSCGVCAAACALVQGGRTAARSRGSGDGAGAAGAAVLALAAAALAARPRGEAEGGGGGGE</sequence>
<name>A0ABN9PR94_9DINO</name>
<proteinExistence type="predicted"/>
<protein>
    <submittedName>
        <fullName evidence="1">Uncharacterized protein</fullName>
    </submittedName>
</protein>
<reference evidence="1" key="1">
    <citation type="submission" date="2023-10" db="EMBL/GenBank/DDBJ databases">
        <authorList>
            <person name="Chen Y."/>
            <person name="Shah S."/>
            <person name="Dougan E. K."/>
            <person name="Thang M."/>
            <person name="Chan C."/>
        </authorList>
    </citation>
    <scope>NUCLEOTIDE SEQUENCE [LARGE SCALE GENOMIC DNA]</scope>
</reference>
<gene>
    <name evidence="1" type="ORF">PCOR1329_LOCUS5262</name>
</gene>